<protein>
    <submittedName>
        <fullName evidence="1">Chaperonin-like RbcX protein</fullName>
    </submittedName>
</protein>
<accession>A0A1D6GF41</accession>
<name>A0A1D6GF41_MAIZE</name>
<dbReference type="AlphaFoldDB" id="A0A1D6GF41"/>
<feature type="non-terminal residue" evidence="1">
    <location>
        <position position="1"/>
    </location>
</feature>
<reference evidence="1" key="1">
    <citation type="submission" date="2015-12" db="EMBL/GenBank/DDBJ databases">
        <title>Update maize B73 reference genome by single molecule sequencing technologies.</title>
        <authorList>
            <consortium name="Maize Genome Sequencing Project"/>
            <person name="Ware D."/>
        </authorList>
    </citation>
    <scope>NUCLEOTIDE SEQUENCE</scope>
    <source>
        <tissue evidence="1">Seedling</tissue>
    </source>
</reference>
<dbReference type="EMBL" id="CM000781">
    <property type="protein sequence ID" value="AQK62188.1"/>
    <property type="molecule type" value="Genomic_DNA"/>
</dbReference>
<sequence length="61" mass="6921">ASKRNSTIQVVFFSVPWATWCSSIPRVHATAKLLPVRQVGDQAKRAAARRRIGTQTTRTWR</sequence>
<gene>
    <name evidence="1" type="ORF">ZEAMMB73_Zm00001d013033</name>
</gene>
<proteinExistence type="predicted"/>
<organism evidence="1">
    <name type="scientific">Zea mays</name>
    <name type="common">Maize</name>
    <dbReference type="NCBI Taxonomy" id="4577"/>
    <lineage>
        <taxon>Eukaryota</taxon>
        <taxon>Viridiplantae</taxon>
        <taxon>Streptophyta</taxon>
        <taxon>Embryophyta</taxon>
        <taxon>Tracheophyta</taxon>
        <taxon>Spermatophyta</taxon>
        <taxon>Magnoliopsida</taxon>
        <taxon>Liliopsida</taxon>
        <taxon>Poales</taxon>
        <taxon>Poaceae</taxon>
        <taxon>PACMAD clade</taxon>
        <taxon>Panicoideae</taxon>
        <taxon>Andropogonodae</taxon>
        <taxon>Andropogoneae</taxon>
        <taxon>Tripsacinae</taxon>
        <taxon>Zea</taxon>
    </lineage>
</organism>
<evidence type="ECO:0000313" key="1">
    <source>
        <dbReference type="EMBL" id="AQK62188.1"/>
    </source>
</evidence>